<dbReference type="OrthoDB" id="2680433at2"/>
<protein>
    <submittedName>
        <fullName evidence="2">BhlA-like holin</fullName>
    </submittedName>
</protein>
<feature type="transmembrane region" description="Helical" evidence="1">
    <location>
        <begin position="6"/>
        <end position="27"/>
    </location>
</feature>
<evidence type="ECO:0000256" key="1">
    <source>
        <dbReference type="SAM" id="Phobius"/>
    </source>
</evidence>
<organism evidence="2 3">
    <name type="scientific">Marinisporobacter balticus</name>
    <dbReference type="NCBI Taxonomy" id="2018667"/>
    <lineage>
        <taxon>Bacteria</taxon>
        <taxon>Bacillati</taxon>
        <taxon>Bacillota</taxon>
        <taxon>Clostridia</taxon>
        <taxon>Peptostreptococcales</taxon>
        <taxon>Thermotaleaceae</taxon>
        <taxon>Marinisporobacter</taxon>
    </lineage>
</organism>
<dbReference type="InterPro" id="IPR024405">
    <property type="entry name" value="Phage_BhlA/UviB"/>
</dbReference>
<evidence type="ECO:0000313" key="3">
    <source>
        <dbReference type="Proteomes" id="UP000294919"/>
    </source>
</evidence>
<dbReference type="Pfam" id="PF10960">
    <property type="entry name" value="Holin_BhlA"/>
    <property type="match status" value="1"/>
</dbReference>
<keyword evidence="3" id="KW-1185">Reference proteome</keyword>
<evidence type="ECO:0000313" key="2">
    <source>
        <dbReference type="EMBL" id="TCO70669.1"/>
    </source>
</evidence>
<comment type="caution">
    <text evidence="2">The sequence shown here is derived from an EMBL/GenBank/DDBJ whole genome shotgun (WGS) entry which is preliminary data.</text>
</comment>
<keyword evidence="1" id="KW-0472">Membrane</keyword>
<keyword evidence="1" id="KW-1133">Transmembrane helix</keyword>
<accession>A0A4R2KJ91</accession>
<dbReference type="EMBL" id="SLWV01000025">
    <property type="protein sequence ID" value="TCO70669.1"/>
    <property type="molecule type" value="Genomic_DNA"/>
</dbReference>
<dbReference type="Proteomes" id="UP000294919">
    <property type="component" value="Unassembled WGS sequence"/>
</dbReference>
<proteinExistence type="predicted"/>
<sequence length="79" mass="9386">MENIILNLVSSQGVWAALTAGLIFYILKAQEKRDLRQEQREQNYQKIILKLTDKLNLIEDVKKDVEFIKDYVFKKENKD</sequence>
<name>A0A4R2KJ91_9FIRM</name>
<gene>
    <name evidence="2" type="ORF">EV214_12539</name>
</gene>
<dbReference type="RefSeq" id="WP_132247007.1">
    <property type="nucleotide sequence ID" value="NZ_SLWV01000025.1"/>
</dbReference>
<reference evidence="2 3" key="1">
    <citation type="submission" date="2019-03" db="EMBL/GenBank/DDBJ databases">
        <title>Genomic Encyclopedia of Type Strains, Phase IV (KMG-IV): sequencing the most valuable type-strain genomes for metagenomic binning, comparative biology and taxonomic classification.</title>
        <authorList>
            <person name="Goeker M."/>
        </authorList>
    </citation>
    <scope>NUCLEOTIDE SEQUENCE [LARGE SCALE GENOMIC DNA]</scope>
    <source>
        <strain evidence="2 3">DSM 102940</strain>
    </source>
</reference>
<keyword evidence="1" id="KW-0812">Transmembrane</keyword>
<dbReference type="AlphaFoldDB" id="A0A4R2KJ91"/>